<gene>
    <name evidence="3" type="ORF">NITINOP_2257</name>
</gene>
<dbReference type="PANTHER" id="PTHR43685:SF11">
    <property type="entry name" value="GLYCOSYLTRANSFERASE TAGX-RELATED"/>
    <property type="match status" value="1"/>
</dbReference>
<dbReference type="AlphaFoldDB" id="A0A0S4KV74"/>
<feature type="domain" description="Glycosyltransferase 2-like" evidence="2">
    <location>
        <begin position="7"/>
        <end position="164"/>
    </location>
</feature>
<dbReference type="Proteomes" id="UP000066284">
    <property type="component" value="Chromosome 1"/>
</dbReference>
<organism evidence="3 4">
    <name type="scientific">Candidatus Nitrospira inopinata</name>
    <dbReference type="NCBI Taxonomy" id="1715989"/>
    <lineage>
        <taxon>Bacteria</taxon>
        <taxon>Pseudomonadati</taxon>
        <taxon>Nitrospirota</taxon>
        <taxon>Nitrospiria</taxon>
        <taxon>Nitrospirales</taxon>
        <taxon>Nitrospiraceae</taxon>
        <taxon>Nitrospira</taxon>
    </lineage>
</organism>
<evidence type="ECO:0000259" key="2">
    <source>
        <dbReference type="Pfam" id="PF00535"/>
    </source>
</evidence>
<dbReference type="InterPro" id="IPR029044">
    <property type="entry name" value="Nucleotide-diphossugar_trans"/>
</dbReference>
<dbReference type="InterPro" id="IPR050834">
    <property type="entry name" value="Glycosyltransf_2"/>
</dbReference>
<evidence type="ECO:0000313" key="3">
    <source>
        <dbReference type="EMBL" id="CUQ67229.1"/>
    </source>
</evidence>
<feature type="region of interest" description="Disordered" evidence="1">
    <location>
        <begin position="323"/>
        <end position="346"/>
    </location>
</feature>
<sequence>MSLPLVSLCIPNYNNERYLDVCIRSALSQTWPHVEVVLVDDCSTDGSFSLARKYEERIRLFRNEKNLGQPANTNRCVELARGEFVAIVHGDDYLLPTFVERLAPLLQQYERAALAIGERYETDETGVLRNVTPFYTTDCLIPGEKQAKVFMFMSFPPCQVLIRRAVYRSIGGADLRHVVNLDGLLWFKCALVGDIVYVREPVGVYRKHGESTTARYNRRIDHMIEYYMTLLAMQEAGRGRPYLERYYDAAVKRVGELTVRYCREVFREKNYELAKRYLALATVFDPAISKSNQWRALHYCLESEDRDPHDLYRRLMEGETQQRITSYEPPEGFQALKSQQAGGASS</sequence>
<reference evidence="4" key="1">
    <citation type="submission" date="2015-09" db="EMBL/GenBank/DDBJ databases">
        <authorList>
            <person name="Daims H."/>
        </authorList>
    </citation>
    <scope>NUCLEOTIDE SEQUENCE [LARGE SCALE GENOMIC DNA]</scope>
</reference>
<dbReference type="InterPro" id="IPR001173">
    <property type="entry name" value="Glyco_trans_2-like"/>
</dbReference>
<dbReference type="SUPFAM" id="SSF53448">
    <property type="entry name" value="Nucleotide-diphospho-sugar transferases"/>
    <property type="match status" value="1"/>
</dbReference>
<dbReference type="OrthoDB" id="9785185at2"/>
<dbReference type="Gene3D" id="3.90.550.10">
    <property type="entry name" value="Spore Coat Polysaccharide Biosynthesis Protein SpsA, Chain A"/>
    <property type="match status" value="1"/>
</dbReference>
<dbReference type="KEGG" id="nio:NITINOP_2257"/>
<dbReference type="STRING" id="1715989.NITINOP_2257"/>
<protein>
    <recommendedName>
        <fullName evidence="2">Glycosyltransferase 2-like domain-containing protein</fullName>
    </recommendedName>
</protein>
<proteinExistence type="predicted"/>
<feature type="compositionally biased region" description="Polar residues" evidence="1">
    <location>
        <begin position="336"/>
        <end position="346"/>
    </location>
</feature>
<keyword evidence="4" id="KW-1185">Reference proteome</keyword>
<dbReference type="RefSeq" id="WP_062485406.1">
    <property type="nucleotide sequence ID" value="NZ_LN885086.1"/>
</dbReference>
<accession>A0A0S4KV74</accession>
<dbReference type="EMBL" id="LN885086">
    <property type="protein sequence ID" value="CUQ67229.1"/>
    <property type="molecule type" value="Genomic_DNA"/>
</dbReference>
<name>A0A0S4KV74_9BACT</name>
<evidence type="ECO:0000313" key="4">
    <source>
        <dbReference type="Proteomes" id="UP000066284"/>
    </source>
</evidence>
<evidence type="ECO:0000256" key="1">
    <source>
        <dbReference type="SAM" id="MobiDB-lite"/>
    </source>
</evidence>
<dbReference type="Pfam" id="PF00535">
    <property type="entry name" value="Glycos_transf_2"/>
    <property type="match status" value="1"/>
</dbReference>
<dbReference type="PANTHER" id="PTHR43685">
    <property type="entry name" value="GLYCOSYLTRANSFERASE"/>
    <property type="match status" value="1"/>
</dbReference>